<keyword evidence="6" id="KW-0411">Iron-sulfur</keyword>
<dbReference type="SUPFAM" id="SSF50022">
    <property type="entry name" value="ISP domain"/>
    <property type="match status" value="1"/>
</dbReference>
<evidence type="ECO:0000256" key="3">
    <source>
        <dbReference type="ARBA" id="ARBA00022714"/>
    </source>
</evidence>
<protein>
    <recommendedName>
        <fullName evidence="2">Cytochrome bc1 complex Rieske iron-sulfur subunit</fullName>
    </recommendedName>
    <alternativeName>
        <fullName evidence="8">Cytochrome bc1 reductase complex subunit QcrA</fullName>
    </alternativeName>
</protein>
<evidence type="ECO:0000256" key="4">
    <source>
        <dbReference type="ARBA" id="ARBA00022723"/>
    </source>
</evidence>
<feature type="compositionally biased region" description="Polar residues" evidence="10">
    <location>
        <begin position="43"/>
        <end position="56"/>
    </location>
</feature>
<keyword evidence="7" id="KW-1015">Disulfide bond</keyword>
<comment type="caution">
    <text evidence="12">The sequence shown here is derived from an EMBL/GenBank/DDBJ whole genome shotgun (WGS) entry which is preliminary data.</text>
</comment>
<dbReference type="Pfam" id="PF00355">
    <property type="entry name" value="Rieske"/>
    <property type="match status" value="1"/>
</dbReference>
<evidence type="ECO:0000313" key="12">
    <source>
        <dbReference type="EMBL" id="MBO2450101.1"/>
    </source>
</evidence>
<name>A0A939PCH3_9ACTN</name>
<dbReference type="InterPro" id="IPR036922">
    <property type="entry name" value="Rieske_2Fe-2S_sf"/>
</dbReference>
<dbReference type="GO" id="GO:0016020">
    <property type="term" value="C:membrane"/>
    <property type="evidence" value="ECO:0007669"/>
    <property type="project" value="InterPro"/>
</dbReference>
<organism evidence="12 13">
    <name type="scientific">Actinomadura barringtoniae</name>
    <dbReference type="NCBI Taxonomy" id="1427535"/>
    <lineage>
        <taxon>Bacteria</taxon>
        <taxon>Bacillati</taxon>
        <taxon>Actinomycetota</taxon>
        <taxon>Actinomycetes</taxon>
        <taxon>Streptosporangiales</taxon>
        <taxon>Thermomonosporaceae</taxon>
        <taxon>Actinomadura</taxon>
    </lineage>
</organism>
<dbReference type="InterPro" id="IPR006311">
    <property type="entry name" value="TAT_signal"/>
</dbReference>
<dbReference type="InterPro" id="IPR005805">
    <property type="entry name" value="Rieske_Fe-S_prot_C"/>
</dbReference>
<dbReference type="RefSeq" id="WP_208257967.1">
    <property type="nucleotide sequence ID" value="NZ_JAGEOJ010000009.1"/>
</dbReference>
<evidence type="ECO:0000256" key="7">
    <source>
        <dbReference type="ARBA" id="ARBA00023157"/>
    </source>
</evidence>
<reference evidence="12" key="1">
    <citation type="submission" date="2021-03" db="EMBL/GenBank/DDBJ databases">
        <authorList>
            <person name="Kanchanasin P."/>
            <person name="Saeng-In P."/>
            <person name="Phongsopitanun W."/>
            <person name="Yuki M."/>
            <person name="Kudo T."/>
            <person name="Ohkuma M."/>
            <person name="Tanasupawat S."/>
        </authorList>
    </citation>
    <scope>NUCLEOTIDE SEQUENCE</scope>
    <source>
        <strain evidence="12">GKU 128</strain>
    </source>
</reference>
<keyword evidence="4" id="KW-0479">Metal-binding</keyword>
<evidence type="ECO:0000256" key="10">
    <source>
        <dbReference type="SAM" id="MobiDB-lite"/>
    </source>
</evidence>
<evidence type="ECO:0000256" key="8">
    <source>
        <dbReference type="ARBA" id="ARBA00029586"/>
    </source>
</evidence>
<comment type="cofactor">
    <cofactor evidence="9">
        <name>[2Fe-2S] cluster</name>
        <dbReference type="ChEBI" id="CHEBI:190135"/>
    </cofactor>
</comment>
<dbReference type="PROSITE" id="PS51318">
    <property type="entry name" value="TAT"/>
    <property type="match status" value="1"/>
</dbReference>
<comment type="function">
    <text evidence="1">Iron-sulfur subunit of the cytochrome bc1 complex, an essential component of the respiratory electron transport chain required for ATP synthesis. The bc1 complex catalyzes the oxidation of menaquinol and the reduction of cytochrome c in the respiratory chain. The bc1 complex operates through a Q-cycle mechanism that couples electron transfer to generation of the proton gradient that drives ATP synthesis.</text>
</comment>
<keyword evidence="13" id="KW-1185">Reference proteome</keyword>
<feature type="region of interest" description="Disordered" evidence="10">
    <location>
        <begin position="37"/>
        <end position="68"/>
    </location>
</feature>
<dbReference type="EMBL" id="JAGEOJ010000009">
    <property type="protein sequence ID" value="MBO2450101.1"/>
    <property type="molecule type" value="Genomic_DNA"/>
</dbReference>
<keyword evidence="3" id="KW-0001">2Fe-2S</keyword>
<accession>A0A939PCH3</accession>
<dbReference type="AlphaFoldDB" id="A0A939PCH3"/>
<dbReference type="GO" id="GO:0016705">
    <property type="term" value="F:oxidoreductase activity, acting on paired donors, with incorporation or reduction of molecular oxygen"/>
    <property type="evidence" value="ECO:0007669"/>
    <property type="project" value="UniProtKB-ARBA"/>
</dbReference>
<dbReference type="Gene3D" id="2.102.10.10">
    <property type="entry name" value="Rieske [2Fe-2S] iron-sulphur domain"/>
    <property type="match status" value="1"/>
</dbReference>
<dbReference type="PROSITE" id="PS51257">
    <property type="entry name" value="PROKAR_LIPOPROTEIN"/>
    <property type="match status" value="1"/>
</dbReference>
<dbReference type="GO" id="GO:0004497">
    <property type="term" value="F:monooxygenase activity"/>
    <property type="evidence" value="ECO:0007669"/>
    <property type="project" value="UniProtKB-ARBA"/>
</dbReference>
<dbReference type="InterPro" id="IPR014349">
    <property type="entry name" value="Rieske_Fe-S_prot"/>
</dbReference>
<dbReference type="Proteomes" id="UP000669179">
    <property type="component" value="Unassembled WGS sequence"/>
</dbReference>
<dbReference type="PRINTS" id="PR00162">
    <property type="entry name" value="RIESKE"/>
</dbReference>
<evidence type="ECO:0000256" key="9">
    <source>
        <dbReference type="ARBA" id="ARBA00034078"/>
    </source>
</evidence>
<sequence>MRQRSTPEADGGTRRDVLAGAGLVGLAGVVAACGGSDKGGTAASATPSQAGQSSGAPEQASGDLGKASEIPVGGGKVFPAEKVVVTQPQKGEFYAFTAVCTHMGCTVGEVSGGTINCPCHGSKYSIEDGSVKRGPAPRALAKMKVTVKGGDLNLG</sequence>
<dbReference type="InterPro" id="IPR017941">
    <property type="entry name" value="Rieske_2Fe-2S"/>
</dbReference>
<evidence type="ECO:0000256" key="2">
    <source>
        <dbReference type="ARBA" id="ARBA00015816"/>
    </source>
</evidence>
<evidence type="ECO:0000259" key="11">
    <source>
        <dbReference type="PROSITE" id="PS51296"/>
    </source>
</evidence>
<dbReference type="GO" id="GO:0051537">
    <property type="term" value="F:2 iron, 2 sulfur cluster binding"/>
    <property type="evidence" value="ECO:0007669"/>
    <property type="project" value="UniProtKB-KW"/>
</dbReference>
<evidence type="ECO:0000256" key="6">
    <source>
        <dbReference type="ARBA" id="ARBA00023014"/>
    </source>
</evidence>
<keyword evidence="5" id="KW-0408">Iron</keyword>
<dbReference type="CDD" id="cd03467">
    <property type="entry name" value="Rieske"/>
    <property type="match status" value="1"/>
</dbReference>
<evidence type="ECO:0000256" key="5">
    <source>
        <dbReference type="ARBA" id="ARBA00023004"/>
    </source>
</evidence>
<dbReference type="GO" id="GO:0046872">
    <property type="term" value="F:metal ion binding"/>
    <property type="evidence" value="ECO:0007669"/>
    <property type="project" value="UniProtKB-KW"/>
</dbReference>
<evidence type="ECO:0000256" key="1">
    <source>
        <dbReference type="ARBA" id="ARBA00002494"/>
    </source>
</evidence>
<feature type="domain" description="Rieske" evidence="11">
    <location>
        <begin position="62"/>
        <end position="154"/>
    </location>
</feature>
<evidence type="ECO:0000313" key="13">
    <source>
        <dbReference type="Proteomes" id="UP000669179"/>
    </source>
</evidence>
<dbReference type="PANTHER" id="PTHR10134">
    <property type="entry name" value="CYTOCHROME B-C1 COMPLEX SUBUNIT RIESKE, MITOCHONDRIAL"/>
    <property type="match status" value="1"/>
</dbReference>
<proteinExistence type="predicted"/>
<gene>
    <name evidence="12" type="ORF">J4573_23565</name>
</gene>
<dbReference type="FunFam" id="2.102.10.10:FF:000016">
    <property type="entry name" value="Nitrite reductase/ring-hydroxylating ferredoxin subunit"/>
    <property type="match status" value="1"/>
</dbReference>
<dbReference type="PROSITE" id="PS51296">
    <property type="entry name" value="RIESKE"/>
    <property type="match status" value="1"/>
</dbReference>